<feature type="transmembrane region" description="Helical" evidence="9">
    <location>
        <begin position="529"/>
        <end position="548"/>
    </location>
</feature>
<evidence type="ECO:0000256" key="3">
    <source>
        <dbReference type="ARBA" id="ARBA00022475"/>
    </source>
</evidence>
<dbReference type="PANTHER" id="PTHR42920:SF5">
    <property type="entry name" value="EAMA DOMAIN-CONTAINING PROTEIN"/>
    <property type="match status" value="1"/>
</dbReference>
<feature type="transmembrane region" description="Helical" evidence="9">
    <location>
        <begin position="339"/>
        <end position="360"/>
    </location>
</feature>
<feature type="transmembrane region" description="Helical" evidence="9">
    <location>
        <begin position="447"/>
        <end position="469"/>
    </location>
</feature>
<feature type="region of interest" description="Disordered" evidence="8">
    <location>
        <begin position="1"/>
        <end position="25"/>
    </location>
</feature>
<evidence type="ECO:0000313" key="11">
    <source>
        <dbReference type="EMBL" id="PAX52620.1"/>
    </source>
</evidence>
<keyword evidence="6 9" id="KW-0472">Membrane</keyword>
<dbReference type="OrthoDB" id="517612at2"/>
<evidence type="ECO:0000256" key="5">
    <source>
        <dbReference type="ARBA" id="ARBA00022989"/>
    </source>
</evidence>
<feature type="transmembrane region" description="Helical" evidence="9">
    <location>
        <begin position="594"/>
        <end position="615"/>
    </location>
</feature>
<dbReference type="RefSeq" id="WP_095723073.1">
    <property type="nucleotide sequence ID" value="NZ_NTFS01000218.1"/>
</dbReference>
<dbReference type="SUPFAM" id="SSF103481">
    <property type="entry name" value="Multidrug resistance efflux transporter EmrE"/>
    <property type="match status" value="2"/>
</dbReference>
<comment type="caution">
    <text evidence="11">The sequence shown here is derived from an EMBL/GenBank/DDBJ whole genome shotgun (WGS) entry which is preliminary data.</text>
</comment>
<feature type="compositionally biased region" description="Polar residues" evidence="8">
    <location>
        <begin position="322"/>
        <end position="334"/>
    </location>
</feature>
<comment type="subcellular location">
    <subcellularLocation>
        <location evidence="1">Cell membrane</location>
        <topology evidence="1">Multi-pass membrane protein</topology>
    </subcellularLocation>
</comment>
<dbReference type="AlphaFoldDB" id="A0A2A2TFV0"/>
<evidence type="ECO:0000256" key="8">
    <source>
        <dbReference type="SAM" id="MobiDB-lite"/>
    </source>
</evidence>
<evidence type="ECO:0000256" key="1">
    <source>
        <dbReference type="ARBA" id="ARBA00004651"/>
    </source>
</evidence>
<keyword evidence="7" id="KW-0175">Coiled coil</keyword>
<dbReference type="Proteomes" id="UP000218238">
    <property type="component" value="Unassembled WGS sequence"/>
</dbReference>
<feature type="transmembrane region" description="Helical" evidence="9">
    <location>
        <begin position="560"/>
        <end position="582"/>
    </location>
</feature>
<protein>
    <recommendedName>
        <fullName evidence="10">EamA domain-containing protein</fullName>
    </recommendedName>
</protein>
<keyword evidence="5 9" id="KW-1133">Transmembrane helix</keyword>
<dbReference type="PANTHER" id="PTHR42920">
    <property type="entry name" value="OS03G0707200 PROTEIN-RELATED"/>
    <property type="match status" value="1"/>
</dbReference>
<proteinExistence type="inferred from homology"/>
<keyword evidence="4 9" id="KW-0812">Transmembrane</keyword>
<dbReference type="InterPro" id="IPR037185">
    <property type="entry name" value="EmrE-like"/>
</dbReference>
<accession>A0A2A2TFV0</accession>
<feature type="compositionally biased region" description="Low complexity" evidence="8">
    <location>
        <begin position="8"/>
        <end position="22"/>
    </location>
</feature>
<dbReference type="EMBL" id="NTFS01000218">
    <property type="protein sequence ID" value="PAX52620.1"/>
    <property type="molecule type" value="Genomic_DNA"/>
</dbReference>
<evidence type="ECO:0000256" key="2">
    <source>
        <dbReference type="ARBA" id="ARBA00007362"/>
    </source>
</evidence>
<keyword evidence="12" id="KW-1185">Reference proteome</keyword>
<dbReference type="InterPro" id="IPR000620">
    <property type="entry name" value="EamA_dom"/>
</dbReference>
<feature type="domain" description="EamA" evidence="10">
    <location>
        <begin position="530"/>
        <end position="668"/>
    </location>
</feature>
<feature type="transmembrane region" description="Helical" evidence="9">
    <location>
        <begin position="627"/>
        <end position="646"/>
    </location>
</feature>
<feature type="region of interest" description="Disordered" evidence="8">
    <location>
        <begin position="293"/>
        <end position="334"/>
    </location>
</feature>
<sequence length="683" mass="75279">MGRFENNQSSQGDDGDVSSDVSNAQKKMIEELQTLQQSVLKSLQDDIQQLQTEKNRLAEDVQKLQVQKTNLQQEQLANEHQVLLRQLVQVLANHVSLQLQSSLEKLFADVAFRTSENGTTLPGSQSATATSQASLEQTERLLNSFNGTVLSTFEQLQGELRNYQSNFSQQLSRMYDEQEQGEAILAELVHRLRHELENSPATNSTVSIESVYQVESEVEPQINLEEIFEVESTVPPQEEVGESSSIVVANSPNTEATDDENPFVEKNIPPYRFPDTVIPNPLTRAQLDAKLEPNEPARERNLVVNPPPIPATNAREAEKSRFSTGDASRSQSKTKKSSWLTSGLVMVVLSLVASALYNVSVRAMFFPRSQILGIFDVQQLISPTLGNCLLILMLRMLVVVPLMLVLAPIMHPWIWQDISALTNSLRRNPRQPNLGQGNHQPNITKPLLILAITSGFFLFLSQLLIYLAIGRVATGIAIALFFIYPIASGFLAWLLFKNEQRQLPTLFGISAIACICLGELLILSSGNTSTGATAAILSGISFAIYIILTRICAAKIHPVTFTLLNFTTMLVFCFIGLIIPLPSNLGVQINNTNLLELVLTAFILGVLTLFGYILNNLGVRKFGANRSAIIGAMLPAITVIFAGLIIQESLAIIQIIGVLIVTLGTVAFNLEKIRDRLKAHKNT</sequence>
<evidence type="ECO:0000256" key="7">
    <source>
        <dbReference type="SAM" id="Coils"/>
    </source>
</evidence>
<keyword evidence="3" id="KW-1003">Cell membrane</keyword>
<name>A0A2A2TFV0_9CYAN</name>
<feature type="transmembrane region" description="Helical" evidence="9">
    <location>
        <begin position="503"/>
        <end position="523"/>
    </location>
</feature>
<feature type="transmembrane region" description="Helical" evidence="9">
    <location>
        <begin position="475"/>
        <end position="496"/>
    </location>
</feature>
<dbReference type="Pfam" id="PF00892">
    <property type="entry name" value="EamA"/>
    <property type="match status" value="1"/>
</dbReference>
<dbReference type="GO" id="GO:0005886">
    <property type="term" value="C:plasma membrane"/>
    <property type="evidence" value="ECO:0007669"/>
    <property type="project" value="UniProtKB-SubCell"/>
</dbReference>
<gene>
    <name evidence="11" type="ORF">CK510_18330</name>
</gene>
<evidence type="ECO:0000259" key="10">
    <source>
        <dbReference type="Pfam" id="PF00892"/>
    </source>
</evidence>
<feature type="transmembrane region" description="Helical" evidence="9">
    <location>
        <begin position="380"/>
        <end position="406"/>
    </location>
</feature>
<feature type="coiled-coil region" evidence="7">
    <location>
        <begin position="40"/>
        <end position="74"/>
    </location>
</feature>
<evidence type="ECO:0000256" key="6">
    <source>
        <dbReference type="ARBA" id="ARBA00023136"/>
    </source>
</evidence>
<feature type="transmembrane region" description="Helical" evidence="9">
    <location>
        <begin position="652"/>
        <end position="670"/>
    </location>
</feature>
<evidence type="ECO:0000313" key="12">
    <source>
        <dbReference type="Proteomes" id="UP000218238"/>
    </source>
</evidence>
<dbReference type="InterPro" id="IPR051258">
    <property type="entry name" value="Diverse_Substrate_Transporter"/>
</dbReference>
<evidence type="ECO:0000256" key="4">
    <source>
        <dbReference type="ARBA" id="ARBA00022692"/>
    </source>
</evidence>
<comment type="similarity">
    <text evidence="2">Belongs to the EamA transporter family.</text>
</comment>
<evidence type="ECO:0000256" key="9">
    <source>
        <dbReference type="SAM" id="Phobius"/>
    </source>
</evidence>
<organism evidence="11 12">
    <name type="scientific">Brunnivagina elsteri CCALA 953</name>
    <dbReference type="NCBI Taxonomy" id="987040"/>
    <lineage>
        <taxon>Bacteria</taxon>
        <taxon>Bacillati</taxon>
        <taxon>Cyanobacteriota</taxon>
        <taxon>Cyanophyceae</taxon>
        <taxon>Nostocales</taxon>
        <taxon>Calotrichaceae</taxon>
        <taxon>Brunnivagina</taxon>
    </lineage>
</organism>
<reference evidence="11 12" key="1">
    <citation type="submission" date="2017-08" db="EMBL/GenBank/DDBJ databases">
        <title>Draft genome sequence of filamentous cyanobacterium Calothrix elsteri CCALA 953.</title>
        <authorList>
            <person name="Gagunashvili A.N."/>
            <person name="Elster J."/>
            <person name="Andresson O.S."/>
        </authorList>
    </citation>
    <scope>NUCLEOTIDE SEQUENCE [LARGE SCALE GENOMIC DNA]</scope>
    <source>
        <strain evidence="11 12">CCALA 953</strain>
    </source>
</reference>